<feature type="domain" description="PRD" evidence="8">
    <location>
        <begin position="287"/>
        <end position="393"/>
    </location>
</feature>
<dbReference type="InterPro" id="IPR013011">
    <property type="entry name" value="PTS_EIIB_2"/>
</dbReference>
<dbReference type="InterPro" id="IPR036634">
    <property type="entry name" value="PRD_sf"/>
</dbReference>
<evidence type="ECO:0000256" key="5">
    <source>
        <dbReference type="ARBA" id="ARBA00023163"/>
    </source>
</evidence>
<dbReference type="Proteomes" id="UP000199300">
    <property type="component" value="Unassembled WGS sequence"/>
</dbReference>
<evidence type="ECO:0000259" key="8">
    <source>
        <dbReference type="PROSITE" id="PS51372"/>
    </source>
</evidence>
<dbReference type="InterPro" id="IPR011608">
    <property type="entry name" value="PRD"/>
</dbReference>
<dbReference type="InterPro" id="IPR036390">
    <property type="entry name" value="WH_DNA-bd_sf"/>
</dbReference>
<dbReference type="GO" id="GO:0006355">
    <property type="term" value="P:regulation of DNA-templated transcription"/>
    <property type="evidence" value="ECO:0007669"/>
    <property type="project" value="InterPro"/>
</dbReference>
<dbReference type="SUPFAM" id="SSF63520">
    <property type="entry name" value="PTS-regulatory domain, PRD"/>
    <property type="match status" value="2"/>
</dbReference>
<dbReference type="AlphaFoldDB" id="A0A1H8L9Z4"/>
<gene>
    <name evidence="9" type="ORF">SAMN04488134_103137</name>
</gene>
<dbReference type="Pfam" id="PF05043">
    <property type="entry name" value="Mga"/>
    <property type="match status" value="1"/>
</dbReference>
<dbReference type="GO" id="GO:0008982">
    <property type="term" value="F:protein-N(PI)-phosphohistidine-sugar phosphotransferase activity"/>
    <property type="evidence" value="ECO:0007669"/>
    <property type="project" value="InterPro"/>
</dbReference>
<dbReference type="InterPro" id="IPR007737">
    <property type="entry name" value="Mga_HTH"/>
</dbReference>
<dbReference type="CDD" id="cd05568">
    <property type="entry name" value="PTS_IIB_bgl_like"/>
    <property type="match status" value="1"/>
</dbReference>
<evidence type="ECO:0000313" key="9">
    <source>
        <dbReference type="EMBL" id="SEO01933.1"/>
    </source>
</evidence>
<evidence type="ECO:0000259" key="6">
    <source>
        <dbReference type="PROSITE" id="PS51094"/>
    </source>
</evidence>
<evidence type="ECO:0000256" key="4">
    <source>
        <dbReference type="ARBA" id="ARBA00023159"/>
    </source>
</evidence>
<dbReference type="SUPFAM" id="SSF46785">
    <property type="entry name" value="Winged helix' DNA-binding domain"/>
    <property type="match status" value="1"/>
</dbReference>
<dbReference type="InterPro" id="IPR036095">
    <property type="entry name" value="PTS_EIIB-like_sf"/>
</dbReference>
<organism evidence="9 10">
    <name type="scientific">Amphibacillus marinus</name>
    <dbReference type="NCBI Taxonomy" id="872970"/>
    <lineage>
        <taxon>Bacteria</taxon>
        <taxon>Bacillati</taxon>
        <taxon>Bacillota</taxon>
        <taxon>Bacilli</taxon>
        <taxon>Bacillales</taxon>
        <taxon>Bacillaceae</taxon>
        <taxon>Amphibacillus</taxon>
    </lineage>
</organism>
<accession>A0A1H8L9Z4</accession>
<feature type="domain" description="PTS EIIA type-2" evidence="6">
    <location>
        <begin position="491"/>
        <end position="629"/>
    </location>
</feature>
<sequence length="629" mass="72245">MKETRLKKILDKLSETSGFITSTELANHFNLSKKTISRDIRELNTLLNKNGAKINAKPSLGNKFEVTDSKLFEEFIRTEWYKHAFEHDDRNNPQYRREYILSELLINKVYVKAEDFMDQLVISRSTFNMDLTRAKDFLTKFQLEIKSRPHYGLYVEGEETNFRKAILKLLNHSLADQQTEGVMEDIKGVLYSEIKKHNYVTTLYSLNDLVSHVYVSVLRINKGLELRSDHTSFDKSIANSSEFHVAVAIAQRLERHLSISMNMNEKLNLTMLLISRITPLNSHDAYIIPNNINDLLERIVAAIDEEFNISLQNDLDFRISLGLHLKNMGNRLKYNLILKNPILEQVKSDILPFQIATFISSLIGCEFTTEITEDEIGYIALHINSALIKKDKLKKKKDILIVCATGKSTAILLKNKFENEFLAYINTLQTLDALELERIDLTKFDLIATTVKLNITTNVPIIEISTFLSGNDVESIRNRLKSKEEINYLKTFFSKDLFFVHPEGQTATEILDYLSGEIANKFAVSKQHYFEELMKREALSSTAFDNLIAIPHPLNKVVDDSFVAVALLREPIKWGQKMVSIVLLMNVDPTKGNKSDFLYQTITDLLSDRLKISFVQKAQSYDDFVSKLV</sequence>
<keyword evidence="3" id="KW-0805">Transcription regulation</keyword>
<evidence type="ECO:0000256" key="3">
    <source>
        <dbReference type="ARBA" id="ARBA00023015"/>
    </source>
</evidence>
<evidence type="ECO:0000313" key="10">
    <source>
        <dbReference type="Proteomes" id="UP000199300"/>
    </source>
</evidence>
<dbReference type="RefSeq" id="WP_177178231.1">
    <property type="nucleotide sequence ID" value="NZ_FODJ01000003.1"/>
</dbReference>
<dbReference type="SUPFAM" id="SSF55804">
    <property type="entry name" value="Phoshotransferase/anion transport protein"/>
    <property type="match status" value="1"/>
</dbReference>
<dbReference type="InterPro" id="IPR002178">
    <property type="entry name" value="PTS_EIIA_type-2_dom"/>
</dbReference>
<dbReference type="PANTHER" id="PTHR30185:SF13">
    <property type="entry name" value="LICABCH OPERON REGULATOR-RELATED"/>
    <property type="match status" value="1"/>
</dbReference>
<evidence type="ECO:0000259" key="7">
    <source>
        <dbReference type="PROSITE" id="PS51099"/>
    </source>
</evidence>
<name>A0A1H8L9Z4_9BACI</name>
<keyword evidence="2" id="KW-0677">Repeat</keyword>
<keyword evidence="10" id="KW-1185">Reference proteome</keyword>
<dbReference type="PROSITE" id="PS51099">
    <property type="entry name" value="PTS_EIIB_TYPE_2"/>
    <property type="match status" value="1"/>
</dbReference>
<dbReference type="SUPFAM" id="SSF52794">
    <property type="entry name" value="PTS system IIB component-like"/>
    <property type="match status" value="1"/>
</dbReference>
<dbReference type="PANTHER" id="PTHR30185">
    <property type="entry name" value="CRYPTIC BETA-GLUCOSIDE BGL OPERON ANTITERMINATOR"/>
    <property type="match status" value="1"/>
</dbReference>
<feature type="domain" description="PRD" evidence="8">
    <location>
        <begin position="177"/>
        <end position="283"/>
    </location>
</feature>
<dbReference type="EMBL" id="FODJ01000003">
    <property type="protein sequence ID" value="SEO01933.1"/>
    <property type="molecule type" value="Genomic_DNA"/>
</dbReference>
<dbReference type="InterPro" id="IPR050661">
    <property type="entry name" value="BglG_antiterminators"/>
</dbReference>
<evidence type="ECO:0000256" key="2">
    <source>
        <dbReference type="ARBA" id="ARBA00022737"/>
    </source>
</evidence>
<dbReference type="GO" id="GO:0009401">
    <property type="term" value="P:phosphoenolpyruvate-dependent sugar phosphotransferase system"/>
    <property type="evidence" value="ECO:0007669"/>
    <property type="project" value="InterPro"/>
</dbReference>
<dbReference type="Gene3D" id="1.10.10.10">
    <property type="entry name" value="Winged helix-like DNA-binding domain superfamily/Winged helix DNA-binding domain"/>
    <property type="match status" value="1"/>
</dbReference>
<dbReference type="Gene3D" id="3.40.50.2300">
    <property type="match status" value="1"/>
</dbReference>
<dbReference type="Pfam" id="PF00874">
    <property type="entry name" value="PRD"/>
    <property type="match status" value="2"/>
</dbReference>
<dbReference type="Pfam" id="PF08279">
    <property type="entry name" value="HTH_11"/>
    <property type="match status" value="1"/>
</dbReference>
<keyword evidence="4" id="KW-0010">Activator</keyword>
<reference evidence="9 10" key="1">
    <citation type="submission" date="2016-10" db="EMBL/GenBank/DDBJ databases">
        <authorList>
            <person name="de Groot N.N."/>
        </authorList>
    </citation>
    <scope>NUCLEOTIDE SEQUENCE [LARGE SCALE GENOMIC DNA]</scope>
    <source>
        <strain evidence="9 10">CGMCC 1.10434</strain>
    </source>
</reference>
<dbReference type="STRING" id="872970.SAMN04488134_103137"/>
<protein>
    <submittedName>
        <fullName evidence="9">PRD domain-containing protein</fullName>
    </submittedName>
</protein>
<evidence type="ECO:0000256" key="1">
    <source>
        <dbReference type="ARBA" id="ARBA00022679"/>
    </source>
</evidence>
<dbReference type="PROSITE" id="PS51094">
    <property type="entry name" value="PTS_EIIA_TYPE_2"/>
    <property type="match status" value="1"/>
</dbReference>
<dbReference type="InterPro" id="IPR016152">
    <property type="entry name" value="PTrfase/Anion_transptr"/>
</dbReference>
<dbReference type="Pfam" id="PF00359">
    <property type="entry name" value="PTS_EIIA_2"/>
    <property type="match status" value="1"/>
</dbReference>
<dbReference type="InterPro" id="IPR013196">
    <property type="entry name" value="HTH_11"/>
</dbReference>
<dbReference type="Gene3D" id="1.10.1790.10">
    <property type="entry name" value="PRD domain"/>
    <property type="match status" value="2"/>
</dbReference>
<dbReference type="PROSITE" id="PS51372">
    <property type="entry name" value="PRD_2"/>
    <property type="match status" value="2"/>
</dbReference>
<proteinExistence type="predicted"/>
<dbReference type="Gene3D" id="3.40.930.10">
    <property type="entry name" value="Mannitol-specific EII, Chain A"/>
    <property type="match status" value="1"/>
</dbReference>
<feature type="domain" description="PTS EIIB type-2" evidence="7">
    <location>
        <begin position="397"/>
        <end position="488"/>
    </location>
</feature>
<dbReference type="InterPro" id="IPR036388">
    <property type="entry name" value="WH-like_DNA-bd_sf"/>
</dbReference>
<keyword evidence="1" id="KW-0808">Transferase</keyword>
<keyword evidence="5" id="KW-0804">Transcription</keyword>